<dbReference type="GO" id="GO:0016787">
    <property type="term" value="F:hydrolase activity"/>
    <property type="evidence" value="ECO:0007669"/>
    <property type="project" value="UniProtKB-KW"/>
</dbReference>
<dbReference type="Gene3D" id="3.40.50.1820">
    <property type="entry name" value="alpha/beta hydrolase"/>
    <property type="match status" value="1"/>
</dbReference>
<name>A0A1V3C6H0_9ACTN</name>
<feature type="domain" description="AB hydrolase-1" evidence="2">
    <location>
        <begin position="17"/>
        <end position="250"/>
    </location>
</feature>
<keyword evidence="1 3" id="KW-0378">Hydrolase</keyword>
<evidence type="ECO:0000313" key="3">
    <source>
        <dbReference type="EMBL" id="OOC56351.1"/>
    </source>
</evidence>
<dbReference type="PANTHER" id="PTHR43798:SF31">
    <property type="entry name" value="AB HYDROLASE SUPERFAMILY PROTEIN YCLE"/>
    <property type="match status" value="1"/>
</dbReference>
<dbReference type="OrthoDB" id="27092at2"/>
<dbReference type="Pfam" id="PF12697">
    <property type="entry name" value="Abhydrolase_6"/>
    <property type="match status" value="1"/>
</dbReference>
<organism evidence="3 4">
    <name type="scientific">Nocardiopsis sinuspersici</name>
    <dbReference type="NCBI Taxonomy" id="501010"/>
    <lineage>
        <taxon>Bacteria</taxon>
        <taxon>Bacillati</taxon>
        <taxon>Actinomycetota</taxon>
        <taxon>Actinomycetes</taxon>
        <taxon>Streptosporangiales</taxon>
        <taxon>Nocardiopsidaceae</taxon>
        <taxon>Nocardiopsis</taxon>
    </lineage>
</organism>
<reference evidence="4" key="1">
    <citation type="submission" date="2016-08" db="EMBL/GenBank/DDBJ databases">
        <authorList>
            <person name="Tokovenko B."/>
            <person name="Kalinowski J."/>
        </authorList>
    </citation>
    <scope>NUCLEOTIDE SEQUENCE [LARGE SCALE GENOMIC DNA]</scope>
    <source>
        <strain evidence="4">UTMC102</strain>
    </source>
</reference>
<dbReference type="EMBL" id="MCOK01000001">
    <property type="protein sequence ID" value="OOC56351.1"/>
    <property type="molecule type" value="Genomic_DNA"/>
</dbReference>
<dbReference type="PANTHER" id="PTHR43798">
    <property type="entry name" value="MONOACYLGLYCEROL LIPASE"/>
    <property type="match status" value="1"/>
</dbReference>
<proteinExistence type="predicted"/>
<comment type="caution">
    <text evidence="3">The sequence shown here is derived from an EMBL/GenBank/DDBJ whole genome shotgun (WGS) entry which is preliminary data.</text>
</comment>
<accession>A0A1V3C6H0</accession>
<evidence type="ECO:0000259" key="2">
    <source>
        <dbReference type="Pfam" id="PF12697"/>
    </source>
</evidence>
<dbReference type="InterPro" id="IPR000073">
    <property type="entry name" value="AB_hydrolase_1"/>
</dbReference>
<dbReference type="STRING" id="501010.NOSIN_23065"/>
<evidence type="ECO:0000313" key="4">
    <source>
        <dbReference type="Proteomes" id="UP000189004"/>
    </source>
</evidence>
<sequence length="286" mass="30580">MDPKRIAFEERGSGRPLVLLHGLGDRRQSWTAVVDRLAADYRVVCVDLPGFGATPAPAPDEPYDVYSLTDDIHAFCELHGLDRPHLAGNSLGGSIALELGVRGLAASVTVFSPAGFSDDVAKLGMRAVGGLSRLATRVPMPVKERLADTAPARALARTALRGDPRSPTAKATRFSVRGLRKGSPFIRMVSRIAEYEFTARPIGCPVTIAWGDRDRTLLPSSAAHAHRRVPNARMVSLIGSGHIPMADDPVTAAEHIRWTCRAADLGSPRAAARNAAGRARRTESGT</sequence>
<dbReference type="AlphaFoldDB" id="A0A1V3C6H0"/>
<dbReference type="InterPro" id="IPR029058">
    <property type="entry name" value="AB_hydrolase_fold"/>
</dbReference>
<dbReference type="Proteomes" id="UP000189004">
    <property type="component" value="Unassembled WGS sequence"/>
</dbReference>
<dbReference type="InterPro" id="IPR050266">
    <property type="entry name" value="AB_hydrolase_sf"/>
</dbReference>
<dbReference type="GO" id="GO:0016020">
    <property type="term" value="C:membrane"/>
    <property type="evidence" value="ECO:0007669"/>
    <property type="project" value="TreeGrafter"/>
</dbReference>
<dbReference type="SUPFAM" id="SSF53474">
    <property type="entry name" value="alpha/beta-Hydrolases"/>
    <property type="match status" value="1"/>
</dbReference>
<protein>
    <submittedName>
        <fullName evidence="3">Alpha/beta hydrolase</fullName>
    </submittedName>
</protein>
<dbReference type="RefSeq" id="WP_077692796.1">
    <property type="nucleotide sequence ID" value="NZ_MCOK01000001.1"/>
</dbReference>
<keyword evidence="4" id="KW-1185">Reference proteome</keyword>
<gene>
    <name evidence="3" type="ORF">NOSIN_23065</name>
</gene>
<dbReference type="PRINTS" id="PR00111">
    <property type="entry name" value="ABHYDROLASE"/>
</dbReference>
<evidence type="ECO:0000256" key="1">
    <source>
        <dbReference type="ARBA" id="ARBA00022801"/>
    </source>
</evidence>